<feature type="domain" description="SnoaL-like" evidence="1">
    <location>
        <begin position="56"/>
        <end position="156"/>
    </location>
</feature>
<evidence type="ECO:0000313" key="3">
    <source>
        <dbReference type="Proteomes" id="UP000010471"/>
    </source>
</evidence>
<evidence type="ECO:0000259" key="1">
    <source>
        <dbReference type="Pfam" id="PF12680"/>
    </source>
</evidence>
<dbReference type="Proteomes" id="UP000010471">
    <property type="component" value="Chromosome"/>
</dbReference>
<dbReference type="eggNOG" id="COG3631">
    <property type="taxonomic scope" value="Bacteria"/>
</dbReference>
<dbReference type="STRING" id="1173027.Mic7113_1321"/>
<dbReference type="Gene3D" id="3.10.450.50">
    <property type="match status" value="1"/>
</dbReference>
<dbReference type="NCBIfam" id="TIGR02246">
    <property type="entry name" value="SgcJ/EcaC family oxidoreductase"/>
    <property type="match status" value="1"/>
</dbReference>
<name>K9WBL9_9CYAN</name>
<proteinExistence type="predicted"/>
<dbReference type="EMBL" id="CP003630">
    <property type="protein sequence ID" value="AFZ17206.1"/>
    <property type="molecule type" value="Genomic_DNA"/>
</dbReference>
<reference evidence="2 3" key="1">
    <citation type="submission" date="2012-06" db="EMBL/GenBank/DDBJ databases">
        <title>Finished chromosome of genome of Microcoleus sp. PCC 7113.</title>
        <authorList>
            <consortium name="US DOE Joint Genome Institute"/>
            <person name="Gugger M."/>
            <person name="Coursin T."/>
            <person name="Rippka R."/>
            <person name="Tandeau De Marsac N."/>
            <person name="Huntemann M."/>
            <person name="Wei C.-L."/>
            <person name="Han J."/>
            <person name="Detter J.C."/>
            <person name="Han C."/>
            <person name="Tapia R."/>
            <person name="Chen A."/>
            <person name="Kyrpides N."/>
            <person name="Mavromatis K."/>
            <person name="Markowitz V."/>
            <person name="Szeto E."/>
            <person name="Ivanova N."/>
            <person name="Pagani I."/>
            <person name="Pati A."/>
            <person name="Goodwin L."/>
            <person name="Nordberg H.P."/>
            <person name="Cantor M.N."/>
            <person name="Hua S.X."/>
            <person name="Woyke T."/>
            <person name="Kerfeld C.A."/>
        </authorList>
    </citation>
    <scope>NUCLEOTIDE SEQUENCE [LARGE SCALE GENOMIC DNA]</scope>
    <source>
        <strain evidence="2 3">PCC 7113</strain>
    </source>
</reference>
<gene>
    <name evidence="2" type="ORF">Mic7113_1321</name>
</gene>
<dbReference type="Pfam" id="PF12680">
    <property type="entry name" value="SnoaL_2"/>
    <property type="match status" value="1"/>
</dbReference>
<dbReference type="InterPro" id="IPR032710">
    <property type="entry name" value="NTF2-like_dom_sf"/>
</dbReference>
<dbReference type="AlphaFoldDB" id="K9WBL9"/>
<keyword evidence="3" id="KW-1185">Reference proteome</keyword>
<organism evidence="2 3">
    <name type="scientific">Allocoleopsis franciscana PCC 7113</name>
    <dbReference type="NCBI Taxonomy" id="1173027"/>
    <lineage>
        <taxon>Bacteria</taxon>
        <taxon>Bacillati</taxon>
        <taxon>Cyanobacteriota</taxon>
        <taxon>Cyanophyceae</taxon>
        <taxon>Coleofasciculales</taxon>
        <taxon>Coleofasciculaceae</taxon>
        <taxon>Allocoleopsis</taxon>
        <taxon>Allocoleopsis franciscana</taxon>
    </lineage>
</organism>
<accession>K9WBL9</accession>
<protein>
    <recommendedName>
        <fullName evidence="1">SnoaL-like domain-containing protein</fullName>
    </recommendedName>
</protein>
<dbReference type="KEGG" id="mic:Mic7113_1321"/>
<dbReference type="SUPFAM" id="SSF54427">
    <property type="entry name" value="NTF2-like"/>
    <property type="match status" value="1"/>
</dbReference>
<dbReference type="HOGENOM" id="CLU_135571_0_0_3"/>
<dbReference type="InterPro" id="IPR011944">
    <property type="entry name" value="Steroid_delta5-4_isomerase"/>
</dbReference>
<evidence type="ECO:0000313" key="2">
    <source>
        <dbReference type="EMBL" id="AFZ17206.1"/>
    </source>
</evidence>
<dbReference type="InterPro" id="IPR037401">
    <property type="entry name" value="SnoaL-like"/>
</dbReference>
<sequence>MIHIEAALVIYGLVCFCSLDIAINQSPALANGLNCSSMHSSQTDTLLVDPKIQQLVERQAQAWETADSKQIIADFTDDCLFAVPGSRFRGKQEVKDAADSYFAEFMETKVTIKRIITNGNEGAIEWIWSEKNKETGEKTQAEDAIIFELEGGKIKYWREYIDKKSIS</sequence>